<keyword evidence="1" id="KW-0472">Membrane</keyword>
<name>A0AAJ0DQJ7_9PEZI</name>
<sequence>MDNTLPSSTMRAIASLVVLFVLATTFLALRIYVRVSALRSWRLGTDDYLILSAWVSPLHMHDISSGRASNRDNVKHSMGVKQDIICLHAHALDDGEASMDAVVHHLLHEPLHRAVAPIISQPMQPWRTGAMLATGSVGSVCDICQW</sequence>
<evidence type="ECO:0000256" key="1">
    <source>
        <dbReference type="SAM" id="Phobius"/>
    </source>
</evidence>
<comment type="caution">
    <text evidence="2">The sequence shown here is derived from an EMBL/GenBank/DDBJ whole genome shotgun (WGS) entry which is preliminary data.</text>
</comment>
<dbReference type="Proteomes" id="UP001239213">
    <property type="component" value="Unassembled WGS sequence"/>
</dbReference>
<dbReference type="EMBL" id="MPDP01000001">
    <property type="protein sequence ID" value="KAK1499350.1"/>
    <property type="molecule type" value="Genomic_DNA"/>
</dbReference>
<keyword evidence="1" id="KW-0812">Transmembrane</keyword>
<keyword evidence="3" id="KW-1185">Reference proteome</keyword>
<evidence type="ECO:0000313" key="2">
    <source>
        <dbReference type="EMBL" id="KAK1499350.1"/>
    </source>
</evidence>
<protein>
    <recommendedName>
        <fullName evidence="4">Integral membrane protein</fullName>
    </recommendedName>
</protein>
<reference evidence="2" key="1">
    <citation type="submission" date="2016-11" db="EMBL/GenBank/DDBJ databases">
        <title>The genome sequence of Colletotrichum cuscutae.</title>
        <authorList>
            <person name="Baroncelli R."/>
        </authorList>
    </citation>
    <scope>NUCLEOTIDE SEQUENCE</scope>
    <source>
        <strain evidence="2">IMI 304802</strain>
    </source>
</reference>
<dbReference type="AlphaFoldDB" id="A0AAJ0DQJ7"/>
<accession>A0AAJ0DQJ7</accession>
<gene>
    <name evidence="2" type="ORF">CCUS01_00074</name>
</gene>
<keyword evidence="1" id="KW-1133">Transmembrane helix</keyword>
<evidence type="ECO:0000313" key="3">
    <source>
        <dbReference type="Proteomes" id="UP001239213"/>
    </source>
</evidence>
<evidence type="ECO:0008006" key="4">
    <source>
        <dbReference type="Google" id="ProtNLM"/>
    </source>
</evidence>
<proteinExistence type="predicted"/>
<organism evidence="2 3">
    <name type="scientific">Colletotrichum cuscutae</name>
    <dbReference type="NCBI Taxonomy" id="1209917"/>
    <lineage>
        <taxon>Eukaryota</taxon>
        <taxon>Fungi</taxon>
        <taxon>Dikarya</taxon>
        <taxon>Ascomycota</taxon>
        <taxon>Pezizomycotina</taxon>
        <taxon>Sordariomycetes</taxon>
        <taxon>Hypocreomycetidae</taxon>
        <taxon>Glomerellales</taxon>
        <taxon>Glomerellaceae</taxon>
        <taxon>Colletotrichum</taxon>
        <taxon>Colletotrichum acutatum species complex</taxon>
    </lineage>
</organism>
<feature type="transmembrane region" description="Helical" evidence="1">
    <location>
        <begin position="12"/>
        <end position="33"/>
    </location>
</feature>